<dbReference type="CDD" id="cd00067">
    <property type="entry name" value="GAL4"/>
    <property type="match status" value="1"/>
</dbReference>
<feature type="region of interest" description="Disordered" evidence="5">
    <location>
        <begin position="1"/>
        <end position="22"/>
    </location>
</feature>
<evidence type="ECO:0000313" key="8">
    <source>
        <dbReference type="Proteomes" id="UP000536711"/>
    </source>
</evidence>
<evidence type="ECO:0000256" key="3">
    <source>
        <dbReference type="ARBA" id="ARBA00023242"/>
    </source>
</evidence>
<dbReference type="Pfam" id="PF12464">
    <property type="entry name" value="Mac"/>
    <property type="match status" value="1"/>
</dbReference>
<dbReference type="GO" id="GO:0008374">
    <property type="term" value="F:O-acyltransferase activity"/>
    <property type="evidence" value="ECO:0007669"/>
    <property type="project" value="TreeGrafter"/>
</dbReference>
<dbReference type="AlphaFoldDB" id="A0A8H4NQC0"/>
<dbReference type="Gene3D" id="4.10.240.10">
    <property type="entry name" value="Zn(2)-C6 fungal-type DNA-binding domain"/>
    <property type="match status" value="1"/>
</dbReference>
<evidence type="ECO:0000259" key="6">
    <source>
        <dbReference type="PROSITE" id="PS50048"/>
    </source>
</evidence>
<name>A0A8H4NQC0_9HYPO</name>
<dbReference type="GO" id="GO:0016407">
    <property type="term" value="F:acetyltransferase activity"/>
    <property type="evidence" value="ECO:0007669"/>
    <property type="project" value="InterPro"/>
</dbReference>
<dbReference type="InterPro" id="IPR021858">
    <property type="entry name" value="Fun_TF"/>
</dbReference>
<evidence type="ECO:0000256" key="4">
    <source>
        <dbReference type="ARBA" id="ARBA00023315"/>
    </source>
</evidence>
<dbReference type="SMART" id="SM00066">
    <property type="entry name" value="GAL4"/>
    <property type="match status" value="1"/>
</dbReference>
<dbReference type="Pfam" id="PF00132">
    <property type="entry name" value="Hexapep"/>
    <property type="match status" value="1"/>
</dbReference>
<dbReference type="InterPro" id="IPR001138">
    <property type="entry name" value="Zn2Cys6_DnaBD"/>
</dbReference>
<comment type="caution">
    <text evidence="7">The sequence shown here is derived from an EMBL/GenBank/DDBJ whole genome shotgun (WGS) entry which is preliminary data.</text>
</comment>
<sequence>MTGSDNSSSNRPTARRKDPACGTCRKKCRKCDRKRPICDRCRTKGLHCEGYPPRFQFQETLTVNPNQSSSQYAASDGIDPSPSQPVILSQSPPELSMPSEHIAARLSVSLSPEYPVLETSALTLTSPQTSATLSLSPDVASFTVSPSAQNDLENDIVMNRYIIDYYSPVDQTLSEHFIIRVPGLDNPFKEYVLPLAYQHQGILHALLGLSACHMHNTGHTNSQRLVTVSLGYRLSAIRSLASLLHKEDISRLTPTEEEHILAMVLLLVLHDVCESGVSTHGAHLTGVSFLCKRIACLDTSPKRSKTAMFLISALSWLDMIRGFSGAEKLSYSTEVRECVRDHGSLSLHTLVGCPPVIFFKIGQVLEAGKAFLAGDLPVEQFEQLLDGAEKFFRGWDPDQAVYPTNHQEWRHLAEAYRHACLLRVMRFPDAFAISCNDPRIKASVSAVLDVCATIERDSVFYKRLLFPLFLAGADTCSPHQIHYASWCINEIKHSTGFQHPAMTELLTKVWDERRTNHRGWSNVPWMEFMAWQLLGMNKRRDEPLKLFNDELHNIPDFCSTILLSIGNTIYNMAAQEKNQAELEKASKLANVPHCEQYERMISGMLSVNTLSAFERLKLTDIYCRYDSLIPKLTNARLAARKAMNEYNTWLPEGDDFNIENITKRRAEMLKSFLGHVADDEVFIEPPFRVDYGPNMSVGKRFYANFNLTVLDSAIVTIGDRVMIGPNVMISTATHETEVASRRACIEYAYPINIGDDCWIGGGVTILPGVTIGEGCTIGAGSIVTRNIPAWSVAVGSPARVVKKVQPLGEFNESNGAL</sequence>
<dbReference type="CDD" id="cd03357">
    <property type="entry name" value="LbH_MAT_GAT"/>
    <property type="match status" value="1"/>
</dbReference>
<dbReference type="OrthoDB" id="25818at2759"/>
<accession>A0A8H4NQC0</accession>
<dbReference type="InterPro" id="IPR011004">
    <property type="entry name" value="Trimer_LpxA-like_sf"/>
</dbReference>
<dbReference type="Pfam" id="PF11951">
    <property type="entry name" value="Fungal_trans_2"/>
    <property type="match status" value="1"/>
</dbReference>
<keyword evidence="8" id="KW-1185">Reference proteome</keyword>
<evidence type="ECO:0000256" key="2">
    <source>
        <dbReference type="ARBA" id="ARBA00022679"/>
    </source>
</evidence>
<protein>
    <recommendedName>
        <fullName evidence="6">Zn(2)-C6 fungal-type domain-containing protein</fullName>
    </recommendedName>
</protein>
<proteinExistence type="inferred from homology"/>
<dbReference type="SUPFAM" id="SSF51161">
    <property type="entry name" value="Trimeric LpxA-like enzymes"/>
    <property type="match status" value="1"/>
</dbReference>
<dbReference type="Proteomes" id="UP000536711">
    <property type="component" value="Unassembled WGS sequence"/>
</dbReference>
<reference evidence="7 8" key="1">
    <citation type="submission" date="2020-01" db="EMBL/GenBank/DDBJ databases">
        <title>Identification and distribution of gene clusters putatively required for synthesis of sphingolipid metabolism inhibitors in phylogenetically diverse species of the filamentous fungus Fusarium.</title>
        <authorList>
            <person name="Kim H.-S."/>
            <person name="Busman M."/>
            <person name="Brown D.W."/>
            <person name="Divon H."/>
            <person name="Uhlig S."/>
            <person name="Proctor R.H."/>
        </authorList>
    </citation>
    <scope>NUCLEOTIDE SEQUENCE [LARGE SCALE GENOMIC DNA]</scope>
    <source>
        <strain evidence="7 8">NRRL 13308</strain>
    </source>
</reference>
<feature type="compositionally biased region" description="Polar residues" evidence="5">
    <location>
        <begin position="84"/>
        <end position="93"/>
    </location>
</feature>
<feature type="compositionally biased region" description="Polar residues" evidence="5">
    <location>
        <begin position="1"/>
        <end position="12"/>
    </location>
</feature>
<dbReference type="SUPFAM" id="SSF57701">
    <property type="entry name" value="Zn2/Cys6 DNA-binding domain"/>
    <property type="match status" value="1"/>
</dbReference>
<evidence type="ECO:0000313" key="7">
    <source>
        <dbReference type="EMBL" id="KAF4434912.1"/>
    </source>
</evidence>
<dbReference type="GO" id="GO:0000981">
    <property type="term" value="F:DNA-binding transcription factor activity, RNA polymerase II-specific"/>
    <property type="evidence" value="ECO:0007669"/>
    <property type="project" value="InterPro"/>
</dbReference>
<evidence type="ECO:0000256" key="5">
    <source>
        <dbReference type="SAM" id="MobiDB-lite"/>
    </source>
</evidence>
<dbReference type="Gene3D" id="2.160.10.10">
    <property type="entry name" value="Hexapeptide repeat proteins"/>
    <property type="match status" value="1"/>
</dbReference>
<dbReference type="FunFam" id="2.160.10.10:FF:000025">
    <property type="entry name" value="Hexapeptide-repeat containing-acetyltransferase"/>
    <property type="match status" value="1"/>
</dbReference>
<evidence type="ECO:0000256" key="1">
    <source>
        <dbReference type="ARBA" id="ARBA00007274"/>
    </source>
</evidence>
<feature type="domain" description="Zn(2)-C6 fungal-type" evidence="6">
    <location>
        <begin position="20"/>
        <end position="48"/>
    </location>
</feature>
<dbReference type="PROSITE" id="PS50048">
    <property type="entry name" value="ZN2_CY6_FUNGAL_2"/>
    <property type="match status" value="1"/>
</dbReference>
<keyword evidence="2" id="KW-0808">Transferase</keyword>
<dbReference type="InterPro" id="IPR036864">
    <property type="entry name" value="Zn2-C6_fun-type_DNA-bd_sf"/>
</dbReference>
<dbReference type="EMBL" id="JAADJF010000195">
    <property type="protein sequence ID" value="KAF4434912.1"/>
    <property type="molecule type" value="Genomic_DNA"/>
</dbReference>
<feature type="region of interest" description="Disordered" evidence="5">
    <location>
        <begin position="66"/>
        <end position="95"/>
    </location>
</feature>
<dbReference type="Pfam" id="PF00172">
    <property type="entry name" value="Zn_clus"/>
    <property type="match status" value="1"/>
</dbReference>
<dbReference type="InterPro" id="IPR001451">
    <property type="entry name" value="Hexapep"/>
</dbReference>
<dbReference type="SMART" id="SM01266">
    <property type="entry name" value="Mac"/>
    <property type="match status" value="1"/>
</dbReference>
<dbReference type="InterPro" id="IPR024688">
    <property type="entry name" value="Mac_dom"/>
</dbReference>
<keyword evidence="4" id="KW-0012">Acyltransferase</keyword>
<dbReference type="InterPro" id="IPR051159">
    <property type="entry name" value="Hexapeptide_acetyltransf"/>
</dbReference>
<dbReference type="PANTHER" id="PTHR23416">
    <property type="entry name" value="SIALIC ACID SYNTHASE-RELATED"/>
    <property type="match status" value="1"/>
</dbReference>
<gene>
    <name evidence="7" type="ORF">FACUT_7572</name>
</gene>
<keyword evidence="3" id="KW-0539">Nucleus</keyword>
<organism evidence="7 8">
    <name type="scientific">Fusarium acutatum</name>
    <dbReference type="NCBI Taxonomy" id="78861"/>
    <lineage>
        <taxon>Eukaryota</taxon>
        <taxon>Fungi</taxon>
        <taxon>Dikarya</taxon>
        <taxon>Ascomycota</taxon>
        <taxon>Pezizomycotina</taxon>
        <taxon>Sordariomycetes</taxon>
        <taxon>Hypocreomycetidae</taxon>
        <taxon>Hypocreales</taxon>
        <taxon>Nectriaceae</taxon>
        <taxon>Fusarium</taxon>
        <taxon>Fusarium fujikuroi species complex</taxon>
    </lineage>
</organism>
<dbReference type="PANTHER" id="PTHR23416:SF23">
    <property type="entry name" value="ACETYLTRANSFERASE C18B11.09C-RELATED"/>
    <property type="match status" value="1"/>
</dbReference>
<comment type="similarity">
    <text evidence="1">Belongs to the transferase hexapeptide repeat family.</text>
</comment>
<dbReference type="GO" id="GO:0008270">
    <property type="term" value="F:zinc ion binding"/>
    <property type="evidence" value="ECO:0007669"/>
    <property type="project" value="InterPro"/>
</dbReference>